<dbReference type="Pfam" id="PF11753">
    <property type="entry name" value="DUF3310"/>
    <property type="match status" value="1"/>
</dbReference>
<dbReference type="EMBL" id="BK015415">
    <property type="protein sequence ID" value="DAE05685.1"/>
    <property type="molecule type" value="Genomic_DNA"/>
</dbReference>
<proteinExistence type="predicted"/>
<evidence type="ECO:0000313" key="1">
    <source>
        <dbReference type="EMBL" id="DAE05685.1"/>
    </source>
</evidence>
<organism evidence="1">
    <name type="scientific">Siphoviridae sp. ctM5A27</name>
    <dbReference type="NCBI Taxonomy" id="2825459"/>
    <lineage>
        <taxon>Viruses</taxon>
        <taxon>Duplodnaviria</taxon>
        <taxon>Heunggongvirae</taxon>
        <taxon>Uroviricota</taxon>
        <taxon>Caudoviricetes</taxon>
    </lineage>
</organism>
<dbReference type="InterPro" id="IPR021739">
    <property type="entry name" value="SaV-like"/>
</dbReference>
<protein>
    <submittedName>
        <fullName evidence="1">Nucelotide kinase</fullName>
    </submittedName>
</protein>
<keyword evidence="1" id="KW-0808">Transferase</keyword>
<accession>A0A8S5PGE4</accession>
<dbReference type="GO" id="GO:0016301">
    <property type="term" value="F:kinase activity"/>
    <property type="evidence" value="ECO:0007669"/>
    <property type="project" value="UniProtKB-KW"/>
</dbReference>
<name>A0A8S5PGE4_9CAUD</name>
<sequence>MIESMKIREGLVFTLPIEPNQVIVIGNNNRIYVYNIEEGKYALINVCPLRLKVIKVDKSIVECNIIADEYNIPYKKNIPIQFEEISKNGTAITEEKEEMVNHPNHYAWLKELCGIEPIDICRHLDFNCGSAVKYLLRKGKKEMNLSEREQRVQDLSKAIFYLKDEIKMLENQK</sequence>
<reference evidence="1" key="1">
    <citation type="journal article" date="2021" name="Proc. Natl. Acad. Sci. U.S.A.">
        <title>A Catalog of Tens of Thousands of Viruses from Human Metagenomes Reveals Hidden Associations with Chronic Diseases.</title>
        <authorList>
            <person name="Tisza M.J."/>
            <person name="Buck C.B."/>
        </authorList>
    </citation>
    <scope>NUCLEOTIDE SEQUENCE</scope>
    <source>
        <strain evidence="1">CtM5A27</strain>
    </source>
</reference>
<keyword evidence="1" id="KW-0418">Kinase</keyword>